<dbReference type="RefSeq" id="XP_043051235.1">
    <property type="nucleotide sequence ID" value="XM_043192847.1"/>
</dbReference>
<feature type="transmembrane region" description="Helical" evidence="7">
    <location>
        <begin position="396"/>
        <end position="413"/>
    </location>
</feature>
<feature type="transmembrane region" description="Helical" evidence="7">
    <location>
        <begin position="77"/>
        <end position="101"/>
    </location>
</feature>
<dbReference type="GeneID" id="66115445"/>
<dbReference type="PANTHER" id="PTHR21355">
    <property type="entry name" value="G-PROTEIN COUPLED RECEPTOR-ASSOCIATED PROTEIN LMBRD2"/>
    <property type="match status" value="1"/>
</dbReference>
<evidence type="ECO:0000256" key="4">
    <source>
        <dbReference type="ARBA" id="ARBA00022989"/>
    </source>
</evidence>
<dbReference type="OrthoDB" id="203099at2759"/>
<evidence type="ECO:0000313" key="8">
    <source>
        <dbReference type="EMBL" id="KAG7195690.1"/>
    </source>
</evidence>
<feature type="transmembrane region" description="Helical" evidence="7">
    <location>
        <begin position="344"/>
        <end position="366"/>
    </location>
</feature>
<comment type="similarity">
    <text evidence="2">Belongs to the LIMR family.</text>
</comment>
<evidence type="ECO:0000256" key="3">
    <source>
        <dbReference type="ARBA" id="ARBA00022692"/>
    </source>
</evidence>
<dbReference type="InterPro" id="IPR006876">
    <property type="entry name" value="LMBR1-like_membr_prot"/>
</dbReference>
<sequence length="655" mass="75993">MLSLWKATYWTTFILTWLFLPLLESYYTSGYYQGWERLRDAVNKNLKFQLVMFVVLIASVIYLWLEVGLLMAHVKQLAIALSHIYALIMALWLMGHGLVAIPRRFWLSSTSINNLNNVYLHLPRLVDNLEDSKLLLKEDCLKVMVLQRYYADEFIEYRDWILDLYNRIPPELTSQTLRFITLENSQINQSEITKDFMRKLRSLFNANLNSYVAYKSEYTKSIDEAIYWEDVTQGNGQVQFRNNRRLMISSRFTYIYFYYIRPWICRGYAVVLMALSVIMVESEILHSTKLSLVNFLLTKTTNSGVTQFLYCFLFFGFMIIAALDSLTQLKVFNMYHLVRSKSDVVSVCFYATYTARLTIPLSYNFLNLFVSRDSVFEDWYGKSVMLTGLFSILNNWLPRLIIIPLTLTMFNIYEKIKQRFGFSADLLLDDSEIEYSTDIEHGQATRNNLMIEAKRIVERELMRSESRDNRDNSNLLRPYSFTDAANINYERNRLEFHNSLSFTKDNNAKTAGGPVSERSISTLPLAQSTIKSEPPVSTLSPLSSSSQSTGSSQRSTRTTSKALRDHFDTNYKRDKGYTTNIHSIGNKYAFSKSQEQLNALADHITVNEQEDQPWIMTPSGFKFSIYGWPISRVTLIQTLPFCASAVTVPRQQTQS</sequence>
<comment type="caution">
    <text evidence="8">The sequence shown here is derived from an EMBL/GenBank/DDBJ whole genome shotgun (WGS) entry which is preliminary data.</text>
</comment>
<protein>
    <recommendedName>
        <fullName evidence="10">LMBR1-like membrane protein</fullName>
    </recommendedName>
</protein>
<feature type="transmembrane region" description="Helical" evidence="7">
    <location>
        <begin position="305"/>
        <end position="323"/>
    </location>
</feature>
<dbReference type="AlphaFoldDB" id="A0A9P8AJQ8"/>
<evidence type="ECO:0000313" key="9">
    <source>
        <dbReference type="Proteomes" id="UP000790833"/>
    </source>
</evidence>
<dbReference type="InterPro" id="IPR051584">
    <property type="entry name" value="GPCR-associated_LMBR1"/>
</dbReference>
<proteinExistence type="inferred from homology"/>
<feature type="transmembrane region" description="Helical" evidence="7">
    <location>
        <begin position="267"/>
        <end position="285"/>
    </location>
</feature>
<evidence type="ECO:0000256" key="6">
    <source>
        <dbReference type="SAM" id="MobiDB-lite"/>
    </source>
</evidence>
<dbReference type="Pfam" id="PF04791">
    <property type="entry name" value="LMBR1"/>
    <property type="match status" value="1"/>
</dbReference>
<feature type="compositionally biased region" description="Low complexity" evidence="6">
    <location>
        <begin position="537"/>
        <end position="560"/>
    </location>
</feature>
<gene>
    <name evidence="8" type="ORF">KQ657_002071</name>
</gene>
<evidence type="ECO:0000256" key="7">
    <source>
        <dbReference type="SAM" id="Phobius"/>
    </source>
</evidence>
<feature type="region of interest" description="Disordered" evidence="6">
    <location>
        <begin position="527"/>
        <end position="567"/>
    </location>
</feature>
<dbReference type="GO" id="GO:0016020">
    <property type="term" value="C:membrane"/>
    <property type="evidence" value="ECO:0007669"/>
    <property type="project" value="UniProtKB-SubCell"/>
</dbReference>
<evidence type="ECO:0008006" key="10">
    <source>
        <dbReference type="Google" id="ProtNLM"/>
    </source>
</evidence>
<organism evidence="8 9">
    <name type="scientific">Scheffersomyces spartinae</name>
    <dbReference type="NCBI Taxonomy" id="45513"/>
    <lineage>
        <taxon>Eukaryota</taxon>
        <taxon>Fungi</taxon>
        <taxon>Dikarya</taxon>
        <taxon>Ascomycota</taxon>
        <taxon>Saccharomycotina</taxon>
        <taxon>Pichiomycetes</taxon>
        <taxon>Debaryomycetaceae</taxon>
        <taxon>Scheffersomyces</taxon>
    </lineage>
</organism>
<feature type="transmembrane region" description="Helical" evidence="7">
    <location>
        <begin position="7"/>
        <end position="27"/>
    </location>
</feature>
<dbReference type="Proteomes" id="UP000790833">
    <property type="component" value="Unassembled WGS sequence"/>
</dbReference>
<evidence type="ECO:0000256" key="2">
    <source>
        <dbReference type="ARBA" id="ARBA00010487"/>
    </source>
</evidence>
<name>A0A9P8AJQ8_9ASCO</name>
<evidence type="ECO:0000256" key="5">
    <source>
        <dbReference type="ARBA" id="ARBA00023136"/>
    </source>
</evidence>
<feature type="transmembrane region" description="Helical" evidence="7">
    <location>
        <begin position="48"/>
        <end position="65"/>
    </location>
</feature>
<accession>A0A9P8AJQ8</accession>
<reference evidence="8" key="1">
    <citation type="submission" date="2021-03" db="EMBL/GenBank/DDBJ databases">
        <authorList>
            <person name="Palmer J.M."/>
        </authorList>
    </citation>
    <scope>NUCLEOTIDE SEQUENCE</scope>
    <source>
        <strain evidence="8">ARV_011</strain>
    </source>
</reference>
<comment type="subcellular location">
    <subcellularLocation>
        <location evidence="1">Membrane</location>
        <topology evidence="1">Multi-pass membrane protein</topology>
    </subcellularLocation>
</comment>
<keyword evidence="9" id="KW-1185">Reference proteome</keyword>
<dbReference type="PANTHER" id="PTHR21355:SF0">
    <property type="entry name" value="G-PROTEIN COUPLED RECEPTOR-ASSOCIATED PROTEIN LMBRD2"/>
    <property type="match status" value="1"/>
</dbReference>
<keyword evidence="5 7" id="KW-0472">Membrane</keyword>
<keyword evidence="4 7" id="KW-1133">Transmembrane helix</keyword>
<dbReference type="EMBL" id="JAHMUF010000002">
    <property type="protein sequence ID" value="KAG7195690.1"/>
    <property type="molecule type" value="Genomic_DNA"/>
</dbReference>
<evidence type="ECO:0000256" key="1">
    <source>
        <dbReference type="ARBA" id="ARBA00004141"/>
    </source>
</evidence>
<keyword evidence="3 7" id="KW-0812">Transmembrane</keyword>